<evidence type="ECO:0000256" key="7">
    <source>
        <dbReference type="ARBA" id="ARBA00022989"/>
    </source>
</evidence>
<dbReference type="Pfam" id="PF01578">
    <property type="entry name" value="Cytochrom_C_asm"/>
    <property type="match status" value="1"/>
</dbReference>
<dbReference type="PRINTS" id="PR01411">
    <property type="entry name" value="CCMFBIOGNSIS"/>
</dbReference>
<evidence type="ECO:0000256" key="6">
    <source>
        <dbReference type="ARBA" id="ARBA00022748"/>
    </source>
</evidence>
<feature type="transmembrane region" description="Helical" evidence="10">
    <location>
        <begin position="80"/>
        <end position="101"/>
    </location>
</feature>
<dbReference type="InterPro" id="IPR002541">
    <property type="entry name" value="Cyt_c_assembly"/>
</dbReference>
<dbReference type="PANTHER" id="PTHR43653:SF1">
    <property type="entry name" value="CYTOCHROME C-TYPE BIOGENESIS PROTEIN CCMF"/>
    <property type="match status" value="1"/>
</dbReference>
<evidence type="ECO:0000256" key="2">
    <source>
        <dbReference type="ARBA" id="ARBA00009186"/>
    </source>
</evidence>
<feature type="transmembrane region" description="Helical" evidence="10">
    <location>
        <begin position="388"/>
        <end position="408"/>
    </location>
</feature>
<dbReference type="OrthoDB" id="9761451at2"/>
<keyword evidence="5 10" id="KW-0812">Transmembrane</keyword>
<reference evidence="13 14" key="1">
    <citation type="submission" date="2017-10" db="EMBL/GenBank/DDBJ databases">
        <authorList>
            <person name="Banno H."/>
            <person name="Chua N.-H."/>
        </authorList>
    </citation>
    <scope>NUCLEOTIDE SEQUENCE [LARGE SCALE GENOMIC DNA]</scope>
    <source>
        <strain evidence="13">Vibrio tapetis CECT4600</strain>
    </source>
</reference>
<dbReference type="GO" id="GO:0020037">
    <property type="term" value="F:heme binding"/>
    <property type="evidence" value="ECO:0007669"/>
    <property type="project" value="InterPro"/>
</dbReference>
<dbReference type="NCBIfam" id="TIGR00353">
    <property type="entry name" value="nrfE"/>
    <property type="match status" value="1"/>
</dbReference>
<dbReference type="Pfam" id="PF16327">
    <property type="entry name" value="CcmF_C"/>
    <property type="match status" value="1"/>
</dbReference>
<feature type="transmembrane region" description="Helical" evidence="10">
    <location>
        <begin position="208"/>
        <end position="228"/>
    </location>
</feature>
<dbReference type="PRINTS" id="PR01410">
    <property type="entry name" value="CCBIOGENESIS"/>
</dbReference>
<evidence type="ECO:0000256" key="3">
    <source>
        <dbReference type="ARBA" id="ARBA00022475"/>
    </source>
</evidence>
<feature type="transmembrane region" description="Helical" evidence="10">
    <location>
        <begin position="343"/>
        <end position="368"/>
    </location>
</feature>
<dbReference type="EMBL" id="LT960611">
    <property type="protein sequence ID" value="SON48318.1"/>
    <property type="molecule type" value="Genomic_DNA"/>
</dbReference>
<evidence type="ECO:0000256" key="8">
    <source>
        <dbReference type="ARBA" id="ARBA00023136"/>
    </source>
</evidence>
<gene>
    <name evidence="13" type="primary">ccmF</name>
    <name evidence="13" type="ORF">VTAP4600_A0339</name>
</gene>
<feature type="domain" description="Cytochrome c-type biogenesis protein CcmF C-terminal" evidence="12">
    <location>
        <begin position="314"/>
        <end position="614"/>
    </location>
</feature>
<dbReference type="InterPro" id="IPR032523">
    <property type="entry name" value="CcmF_C"/>
</dbReference>
<keyword evidence="4" id="KW-0997">Cell inner membrane</keyword>
<dbReference type="RefSeq" id="WP_102521215.1">
    <property type="nucleotide sequence ID" value="NZ_LT960611.1"/>
</dbReference>
<dbReference type="NCBIfam" id="NF007691">
    <property type="entry name" value="PRK10369.1"/>
    <property type="match status" value="1"/>
</dbReference>
<dbReference type="PANTHER" id="PTHR43653">
    <property type="entry name" value="CYTOCHROME C ASSEMBLY PROTEIN-RELATED"/>
    <property type="match status" value="1"/>
</dbReference>
<evidence type="ECO:0000256" key="1">
    <source>
        <dbReference type="ARBA" id="ARBA00004429"/>
    </source>
</evidence>
<accession>A0A2N8Z8S0</accession>
<feature type="transmembrane region" description="Helical" evidence="10">
    <location>
        <begin position="442"/>
        <end position="461"/>
    </location>
</feature>
<protein>
    <submittedName>
        <fullName evidence="13">Heme lyase, CcmF subunit</fullName>
    </submittedName>
</protein>
<dbReference type="KEGG" id="vta:A0339"/>
<evidence type="ECO:0000256" key="9">
    <source>
        <dbReference type="ARBA" id="ARBA00037230"/>
    </source>
</evidence>
<feature type="transmembrane region" description="Helical" evidence="10">
    <location>
        <begin position="40"/>
        <end position="60"/>
    </location>
</feature>
<dbReference type="GO" id="GO:0016829">
    <property type="term" value="F:lyase activity"/>
    <property type="evidence" value="ECO:0007669"/>
    <property type="project" value="UniProtKB-KW"/>
</dbReference>
<sequence>MVASVGVFTLAVCVISALMVVVAGLATFSSRFRLNLQVDVPVHLAFLSSLAAIMLLGYAFVSNDFSLAYVSSHSNTQLPIFFQIAAVWGGHEGSLLFWLVTLSSWNSVIALQRNRIPDNYRIRVMMVMGAIITTFALFILFASNPFETNTILPIEGRDLNPMLQDIGLVLHPPLLYIGYVGFAATFSFAFAALLMPNIPEYWFKLCRAWNAVAWVFLTLGIVLGSWWAYKELGWGGWWFWDPVENASLLPWLTSTALMHSLQVSHAKQQLKGWSFSLAIITFCLSLLGTFVVRSGVLTSVHAFAVDPTKGLLLLAILAILLFGALTALILRSEKIVSKTITGLLSKGGIVLLVCGVLALATLVVWLGTFYPMVYQLAGLGNISVGAPYFNQMMLPLTLVGLLLMLVTGIKSAPNLVIKCTILVGSALLLALLIFIYPMTFSPMLTFASYLVIVVVALHVLPSKLTGVFGSVPMRLAHVGLAITIFGALGNAQLSYEVSGKMYQDSQLQFRDTVITFDDRTLVVGPNYTSEQVHFVLSRDDEIEARLVPEKRHYQVRNMLMSEPAIHSDWLGDVYLTLGEKLDNQSYAVRIQYKAFIRWIWFGGLLSAFAVSLTLVPKTLLKIEKRYVEKSKAH</sequence>
<dbReference type="GO" id="GO:0015232">
    <property type="term" value="F:heme transmembrane transporter activity"/>
    <property type="evidence" value="ECO:0007669"/>
    <property type="project" value="InterPro"/>
</dbReference>
<evidence type="ECO:0000313" key="13">
    <source>
        <dbReference type="EMBL" id="SON48318.1"/>
    </source>
</evidence>
<dbReference type="AlphaFoldDB" id="A0A2N8Z8S0"/>
<comment type="function">
    <text evidence="9">Required for the biogenesis of c-type cytochromes. Possible subunit of a heme lyase.</text>
</comment>
<comment type="subcellular location">
    <subcellularLocation>
        <location evidence="1">Cell inner membrane</location>
        <topology evidence="1">Multi-pass membrane protein</topology>
    </subcellularLocation>
</comment>
<keyword evidence="8 10" id="KW-0472">Membrane</keyword>
<proteinExistence type="inferred from homology"/>
<feature type="transmembrane region" description="Helical" evidence="10">
    <location>
        <begin position="312"/>
        <end position="331"/>
    </location>
</feature>
<dbReference type="InterPro" id="IPR003568">
    <property type="entry name" value="Cyt_c_biogenesis_CcmF"/>
</dbReference>
<evidence type="ECO:0000256" key="4">
    <source>
        <dbReference type="ARBA" id="ARBA00022519"/>
    </source>
</evidence>
<evidence type="ECO:0000256" key="5">
    <source>
        <dbReference type="ARBA" id="ARBA00022692"/>
    </source>
</evidence>
<feature type="transmembrane region" description="Helical" evidence="10">
    <location>
        <begin position="595"/>
        <end position="615"/>
    </location>
</feature>
<feature type="transmembrane region" description="Helical" evidence="10">
    <location>
        <begin position="6"/>
        <end position="28"/>
    </location>
</feature>
<name>A0A2N8Z8S0_9VIBR</name>
<keyword evidence="14" id="KW-1185">Reference proteome</keyword>
<dbReference type="GO" id="GO:0005886">
    <property type="term" value="C:plasma membrane"/>
    <property type="evidence" value="ECO:0007669"/>
    <property type="project" value="UniProtKB-SubCell"/>
</dbReference>
<dbReference type="GO" id="GO:0017004">
    <property type="term" value="P:cytochrome complex assembly"/>
    <property type="evidence" value="ECO:0007669"/>
    <property type="project" value="UniProtKB-KW"/>
</dbReference>
<feature type="transmembrane region" description="Helical" evidence="10">
    <location>
        <begin position="176"/>
        <end position="196"/>
    </location>
</feature>
<comment type="similarity">
    <text evidence="2">Belongs to the CcmF/CycK/Ccl1/NrfE/CcsA family.</text>
</comment>
<keyword evidence="3" id="KW-1003">Cell membrane</keyword>
<dbReference type="Proteomes" id="UP000235828">
    <property type="component" value="Chromosome A"/>
</dbReference>
<dbReference type="InterPro" id="IPR003567">
    <property type="entry name" value="Cyt_c_biogenesis"/>
</dbReference>
<evidence type="ECO:0000313" key="14">
    <source>
        <dbReference type="Proteomes" id="UP000235828"/>
    </source>
</evidence>
<feature type="transmembrane region" description="Helical" evidence="10">
    <location>
        <begin position="273"/>
        <end position="292"/>
    </location>
</feature>
<feature type="transmembrane region" description="Helical" evidence="10">
    <location>
        <begin position="473"/>
        <end position="493"/>
    </location>
</feature>
<keyword evidence="13" id="KW-0456">Lyase</keyword>
<keyword evidence="6" id="KW-0201">Cytochrome c-type biogenesis</keyword>
<organism evidence="13 14">
    <name type="scientific">Vibrio tapetis subsp. tapetis</name>
    <dbReference type="NCBI Taxonomy" id="1671868"/>
    <lineage>
        <taxon>Bacteria</taxon>
        <taxon>Pseudomonadati</taxon>
        <taxon>Pseudomonadota</taxon>
        <taxon>Gammaproteobacteria</taxon>
        <taxon>Vibrionales</taxon>
        <taxon>Vibrionaceae</taxon>
        <taxon>Vibrio</taxon>
    </lineage>
</organism>
<evidence type="ECO:0000259" key="12">
    <source>
        <dbReference type="Pfam" id="PF16327"/>
    </source>
</evidence>
<evidence type="ECO:0000259" key="11">
    <source>
        <dbReference type="Pfam" id="PF01578"/>
    </source>
</evidence>
<keyword evidence="7 10" id="KW-1133">Transmembrane helix</keyword>
<evidence type="ECO:0000256" key="10">
    <source>
        <dbReference type="SAM" id="Phobius"/>
    </source>
</evidence>
<feature type="transmembrane region" description="Helical" evidence="10">
    <location>
        <begin position="415"/>
        <end position="436"/>
    </location>
</feature>
<feature type="domain" description="Cytochrome c assembly protein" evidence="11">
    <location>
        <begin position="88"/>
        <end position="294"/>
    </location>
</feature>
<feature type="transmembrane region" description="Helical" evidence="10">
    <location>
        <begin position="122"/>
        <end position="142"/>
    </location>
</feature>